<feature type="transmembrane region" description="Helical" evidence="12">
    <location>
        <begin position="166"/>
        <end position="189"/>
    </location>
</feature>
<keyword evidence="6 12" id="KW-1133">Transmembrane helix</keyword>
<keyword evidence="3" id="KW-1003">Cell membrane</keyword>
<dbReference type="GO" id="GO:0051205">
    <property type="term" value="P:protein insertion into membrane"/>
    <property type="evidence" value="ECO:0007669"/>
    <property type="project" value="TreeGrafter"/>
</dbReference>
<feature type="transmembrane region" description="Helical" evidence="12">
    <location>
        <begin position="134"/>
        <end position="154"/>
    </location>
</feature>
<evidence type="ECO:0000259" key="13">
    <source>
        <dbReference type="Pfam" id="PF02096"/>
    </source>
</evidence>
<keyword evidence="5" id="KW-0653">Protein transport</keyword>
<keyword evidence="15" id="KW-1185">Reference proteome</keyword>
<keyword evidence="8" id="KW-0143">Chaperone</keyword>
<dbReference type="AlphaFoldDB" id="A0A212RJ86"/>
<comment type="subcellular location">
    <subcellularLocation>
        <location evidence="1">Cell membrane</location>
        <topology evidence="1">Multi-pass membrane protein</topology>
    </subcellularLocation>
    <subcellularLocation>
        <location evidence="9">Membrane</location>
        <topology evidence="9">Multi-pass membrane protein</topology>
    </subcellularLocation>
</comment>
<evidence type="ECO:0000256" key="9">
    <source>
        <dbReference type="RuleBase" id="RU003945"/>
    </source>
</evidence>
<evidence type="ECO:0000256" key="7">
    <source>
        <dbReference type="ARBA" id="ARBA00023136"/>
    </source>
</evidence>
<sequence length="293" mass="32894">MNPITLITNLLFFQPLVNLLLVLYALLGRNFVLAIVALTVLIRLLLYPLMAKQQQAMKKMQELQPRLQELQKKYGKDREKLAQEQMKLYKEAGVNPLGGCLPLLIQFPILIAVYQAIIHVLALNPIMVIDLAKLLYRFNGFPALATLLPIQSQFLLWDLGRPERIFVPVGGILIPLPLMTLLVILTTWWSQKVMTPPSTDPQTRMTTQLMNLYMPLFFGWISYNLAVGLSIYFIVTNLISVVQFALVTRDWRGALARRLAPGRAPVTPSSSASSGPATPAPPARPRRKARSAK</sequence>
<evidence type="ECO:0000256" key="11">
    <source>
        <dbReference type="SAM" id="MobiDB-lite"/>
    </source>
</evidence>
<dbReference type="GO" id="GO:0005886">
    <property type="term" value="C:plasma membrane"/>
    <property type="evidence" value="ECO:0007669"/>
    <property type="project" value="UniProtKB-SubCell"/>
</dbReference>
<feature type="compositionally biased region" description="Basic residues" evidence="11">
    <location>
        <begin position="284"/>
        <end position="293"/>
    </location>
</feature>
<dbReference type="OrthoDB" id="9780552at2"/>
<dbReference type="InterPro" id="IPR001708">
    <property type="entry name" value="YidC/ALB3/OXA1/COX18"/>
</dbReference>
<evidence type="ECO:0000256" key="3">
    <source>
        <dbReference type="ARBA" id="ARBA00022475"/>
    </source>
</evidence>
<feature type="transmembrane region" description="Helical" evidence="12">
    <location>
        <begin position="31"/>
        <end position="50"/>
    </location>
</feature>
<dbReference type="Pfam" id="PF02096">
    <property type="entry name" value="60KD_IMP"/>
    <property type="match status" value="1"/>
</dbReference>
<dbReference type="GO" id="GO:0015031">
    <property type="term" value="P:protein transport"/>
    <property type="evidence" value="ECO:0007669"/>
    <property type="project" value="UniProtKB-KW"/>
</dbReference>
<dbReference type="GO" id="GO:0032977">
    <property type="term" value="F:membrane insertase activity"/>
    <property type="evidence" value="ECO:0007669"/>
    <property type="project" value="InterPro"/>
</dbReference>
<feature type="coiled-coil region" evidence="10">
    <location>
        <begin position="53"/>
        <end position="87"/>
    </location>
</feature>
<dbReference type="RefSeq" id="WP_088572055.1">
    <property type="nucleotide sequence ID" value="NZ_FYEK01000061.1"/>
</dbReference>
<protein>
    <submittedName>
        <fullName evidence="14">YidC/Oxa1 family membrane protein insertase</fullName>
    </submittedName>
</protein>
<dbReference type="NCBIfam" id="TIGR03592">
    <property type="entry name" value="yidC_oxa1_cterm"/>
    <property type="match status" value="1"/>
</dbReference>
<evidence type="ECO:0000256" key="12">
    <source>
        <dbReference type="SAM" id="Phobius"/>
    </source>
</evidence>
<feature type="transmembrane region" description="Helical" evidence="12">
    <location>
        <begin position="231"/>
        <end position="248"/>
    </location>
</feature>
<feature type="domain" description="Membrane insertase YidC/Oxa/ALB C-terminal" evidence="13">
    <location>
        <begin position="31"/>
        <end position="248"/>
    </location>
</feature>
<feature type="transmembrane region" description="Helical" evidence="12">
    <location>
        <begin position="103"/>
        <end position="122"/>
    </location>
</feature>
<proteinExistence type="inferred from homology"/>
<evidence type="ECO:0000256" key="10">
    <source>
        <dbReference type="SAM" id="Coils"/>
    </source>
</evidence>
<dbReference type="PANTHER" id="PTHR12428:SF65">
    <property type="entry name" value="CYTOCHROME C OXIDASE ASSEMBLY PROTEIN COX18, MITOCHONDRIAL"/>
    <property type="match status" value="1"/>
</dbReference>
<evidence type="ECO:0000313" key="14">
    <source>
        <dbReference type="EMBL" id="SNB72425.1"/>
    </source>
</evidence>
<dbReference type="Proteomes" id="UP000197025">
    <property type="component" value="Unassembled WGS sequence"/>
</dbReference>
<feature type="transmembrane region" description="Helical" evidence="12">
    <location>
        <begin position="6"/>
        <end position="26"/>
    </location>
</feature>
<dbReference type="FunCoup" id="A0A212RJ86">
    <property type="interactions" value="319"/>
</dbReference>
<evidence type="ECO:0000256" key="6">
    <source>
        <dbReference type="ARBA" id="ARBA00022989"/>
    </source>
</evidence>
<keyword evidence="4 9" id="KW-0812">Transmembrane</keyword>
<reference evidence="15" key="1">
    <citation type="submission" date="2017-06" db="EMBL/GenBank/DDBJ databases">
        <authorList>
            <person name="Varghese N."/>
            <person name="Submissions S."/>
        </authorList>
    </citation>
    <scope>NUCLEOTIDE SEQUENCE [LARGE SCALE GENOMIC DNA]</scope>
    <source>
        <strain evidence="15">JAD2</strain>
    </source>
</reference>
<dbReference type="EMBL" id="FYEK01000061">
    <property type="protein sequence ID" value="SNB72425.1"/>
    <property type="molecule type" value="Genomic_DNA"/>
</dbReference>
<keyword evidence="10" id="KW-0175">Coiled coil</keyword>
<evidence type="ECO:0000256" key="2">
    <source>
        <dbReference type="ARBA" id="ARBA00022448"/>
    </source>
</evidence>
<evidence type="ECO:0000313" key="15">
    <source>
        <dbReference type="Proteomes" id="UP000197025"/>
    </source>
</evidence>
<dbReference type="PANTHER" id="PTHR12428">
    <property type="entry name" value="OXA1"/>
    <property type="match status" value="1"/>
</dbReference>
<organism evidence="14 15">
    <name type="scientific">Thermoflexus hugenholtzii JAD2</name>
    <dbReference type="NCBI Taxonomy" id="877466"/>
    <lineage>
        <taxon>Bacteria</taxon>
        <taxon>Bacillati</taxon>
        <taxon>Chloroflexota</taxon>
        <taxon>Thermoflexia</taxon>
        <taxon>Thermoflexales</taxon>
        <taxon>Thermoflexaceae</taxon>
        <taxon>Thermoflexus</taxon>
    </lineage>
</organism>
<dbReference type="CDD" id="cd20070">
    <property type="entry name" value="5TM_YidC_Alb3"/>
    <property type="match status" value="1"/>
</dbReference>
<comment type="similarity">
    <text evidence="9">Belongs to the OXA1/ALB3/YidC family.</text>
</comment>
<dbReference type="InterPro" id="IPR047196">
    <property type="entry name" value="YidC_ALB_C"/>
</dbReference>
<evidence type="ECO:0000256" key="5">
    <source>
        <dbReference type="ARBA" id="ARBA00022927"/>
    </source>
</evidence>
<evidence type="ECO:0000256" key="4">
    <source>
        <dbReference type="ARBA" id="ARBA00022692"/>
    </source>
</evidence>
<evidence type="ECO:0000256" key="1">
    <source>
        <dbReference type="ARBA" id="ARBA00004651"/>
    </source>
</evidence>
<name>A0A212RJ86_9CHLR</name>
<keyword evidence="7 12" id="KW-0472">Membrane</keyword>
<accession>A0A212RJ86</accession>
<feature type="compositionally biased region" description="Low complexity" evidence="11">
    <location>
        <begin position="262"/>
        <end position="277"/>
    </location>
</feature>
<keyword evidence="2" id="KW-0813">Transport</keyword>
<evidence type="ECO:0000256" key="8">
    <source>
        <dbReference type="ARBA" id="ARBA00023186"/>
    </source>
</evidence>
<gene>
    <name evidence="14" type="ORF">SAMN02746019_00015970</name>
</gene>
<dbReference type="InParanoid" id="A0A212RJ86"/>
<feature type="region of interest" description="Disordered" evidence="11">
    <location>
        <begin position="262"/>
        <end position="293"/>
    </location>
</feature>
<dbReference type="InterPro" id="IPR028055">
    <property type="entry name" value="YidC/Oxa/ALB_C"/>
</dbReference>